<dbReference type="InterPro" id="IPR037171">
    <property type="entry name" value="NagB/RpiA_transferase-like"/>
</dbReference>
<evidence type="ECO:0000256" key="3">
    <source>
        <dbReference type="ARBA" id="ARBA00004961"/>
    </source>
</evidence>
<dbReference type="InterPro" id="IPR006148">
    <property type="entry name" value="Glc/Gal-6P_isomerase"/>
</dbReference>
<keyword evidence="7 9" id="KW-0378">Hydrolase</keyword>
<evidence type="ECO:0000256" key="6">
    <source>
        <dbReference type="ARBA" id="ARBA00020337"/>
    </source>
</evidence>
<dbReference type="EC" id="3.1.1.31" evidence="5 7"/>
<dbReference type="Gene3D" id="3.40.50.1360">
    <property type="match status" value="1"/>
</dbReference>
<dbReference type="AlphaFoldDB" id="A0A3L8P2S3"/>
<accession>A0A3L8P2S3</accession>
<evidence type="ECO:0000259" key="8">
    <source>
        <dbReference type="Pfam" id="PF01182"/>
    </source>
</evidence>
<proteinExistence type="inferred from homology"/>
<comment type="similarity">
    <text evidence="4 7">Belongs to the glucosamine/galactosamine-6-phosphate isomerase family. 6-phosphogluconolactonase subfamily.</text>
</comment>
<dbReference type="InterPro" id="IPR005900">
    <property type="entry name" value="6-phosphogluconolactonase_DevB"/>
</dbReference>
<dbReference type="NCBIfam" id="TIGR01198">
    <property type="entry name" value="pgl"/>
    <property type="match status" value="1"/>
</dbReference>
<protein>
    <recommendedName>
        <fullName evidence="6 7">6-phosphogluconolactonase</fullName>
        <shortName evidence="7">6PGL</shortName>
        <ecNumber evidence="5 7">3.1.1.31</ecNumber>
    </recommendedName>
</protein>
<sequence length="238" mass="25158">MNEPEIRISDSPEALATDVAEHLLVALADAQAARRLPHVALTGGTIAETIHETVARLAGSSQVDWRKVAFWWGDERFVAPDSDDRNDRAARIGMLDRLDVDPALVHPVPSTEDAGSVAEAATIYGDLLRASGAGEFEVVMLGVGPDGHVASLFPGRPEIDVEDAIAVPVTDSPKPPPERVSLTLPALNHTRATWFVVSGEGKAEAVATALSGGDVPAARPHGTQETIWFLDEAAASQL</sequence>
<dbReference type="InterPro" id="IPR039104">
    <property type="entry name" value="6PGL"/>
</dbReference>
<dbReference type="UniPathway" id="UPA00115">
    <property type="reaction ID" value="UER00409"/>
</dbReference>
<evidence type="ECO:0000256" key="4">
    <source>
        <dbReference type="ARBA" id="ARBA00010662"/>
    </source>
</evidence>
<dbReference type="EMBL" id="RDBE01000007">
    <property type="protein sequence ID" value="RLV49351.1"/>
    <property type="molecule type" value="Genomic_DNA"/>
</dbReference>
<keyword evidence="10" id="KW-1185">Reference proteome</keyword>
<gene>
    <name evidence="7 9" type="primary">pgl</name>
    <name evidence="9" type="ORF">D9V37_12500</name>
</gene>
<dbReference type="GO" id="GO:0017057">
    <property type="term" value="F:6-phosphogluconolactonase activity"/>
    <property type="evidence" value="ECO:0007669"/>
    <property type="project" value="UniProtKB-UniRule"/>
</dbReference>
<evidence type="ECO:0000256" key="1">
    <source>
        <dbReference type="ARBA" id="ARBA00000832"/>
    </source>
</evidence>
<dbReference type="GO" id="GO:0006098">
    <property type="term" value="P:pentose-phosphate shunt"/>
    <property type="evidence" value="ECO:0007669"/>
    <property type="project" value="UniProtKB-UniPathway"/>
</dbReference>
<evidence type="ECO:0000313" key="9">
    <source>
        <dbReference type="EMBL" id="RLV49351.1"/>
    </source>
</evidence>
<dbReference type="OrthoDB" id="9810967at2"/>
<dbReference type="CDD" id="cd01400">
    <property type="entry name" value="6PGL"/>
    <property type="match status" value="1"/>
</dbReference>
<comment type="catalytic activity">
    <reaction evidence="1 7">
        <text>6-phospho-D-glucono-1,5-lactone + H2O = 6-phospho-D-gluconate + H(+)</text>
        <dbReference type="Rhea" id="RHEA:12556"/>
        <dbReference type="ChEBI" id="CHEBI:15377"/>
        <dbReference type="ChEBI" id="CHEBI:15378"/>
        <dbReference type="ChEBI" id="CHEBI:57955"/>
        <dbReference type="ChEBI" id="CHEBI:58759"/>
        <dbReference type="EC" id="3.1.1.31"/>
    </reaction>
</comment>
<name>A0A3L8P2S3_9ACTN</name>
<dbReference type="RefSeq" id="WP_121806453.1">
    <property type="nucleotide sequence ID" value="NZ_RDBE01000007.1"/>
</dbReference>
<dbReference type="PANTHER" id="PTHR11054">
    <property type="entry name" value="6-PHOSPHOGLUCONOLACTONASE"/>
    <property type="match status" value="1"/>
</dbReference>
<comment type="pathway">
    <text evidence="3 7">Carbohydrate degradation; pentose phosphate pathway; D-ribulose 5-phosphate from D-glucose 6-phosphate (oxidative stage): step 2/3.</text>
</comment>
<feature type="domain" description="Glucosamine/galactosamine-6-phosphate isomerase" evidence="8">
    <location>
        <begin position="11"/>
        <end position="228"/>
    </location>
</feature>
<dbReference type="GO" id="GO:0005975">
    <property type="term" value="P:carbohydrate metabolic process"/>
    <property type="evidence" value="ECO:0007669"/>
    <property type="project" value="UniProtKB-UniRule"/>
</dbReference>
<evidence type="ECO:0000256" key="2">
    <source>
        <dbReference type="ARBA" id="ARBA00002681"/>
    </source>
</evidence>
<evidence type="ECO:0000256" key="7">
    <source>
        <dbReference type="RuleBase" id="RU365095"/>
    </source>
</evidence>
<dbReference type="SUPFAM" id="SSF100950">
    <property type="entry name" value="NagB/RpiA/CoA transferase-like"/>
    <property type="match status" value="1"/>
</dbReference>
<organism evidence="9 10">
    <name type="scientific">Nocardioides mangrovicus</name>
    <dbReference type="NCBI Taxonomy" id="2478913"/>
    <lineage>
        <taxon>Bacteria</taxon>
        <taxon>Bacillati</taxon>
        <taxon>Actinomycetota</taxon>
        <taxon>Actinomycetes</taxon>
        <taxon>Propionibacteriales</taxon>
        <taxon>Nocardioidaceae</taxon>
        <taxon>Nocardioides</taxon>
    </lineage>
</organism>
<comment type="function">
    <text evidence="2 7">Hydrolysis of 6-phosphogluconolactone to 6-phosphogluconate.</text>
</comment>
<reference evidence="9 10" key="1">
    <citation type="submission" date="2018-10" db="EMBL/GenBank/DDBJ databases">
        <title>Marmoricola sp. 4Q3S-7 whole genome shotgun sequence.</title>
        <authorList>
            <person name="Li F."/>
        </authorList>
    </citation>
    <scope>NUCLEOTIDE SEQUENCE [LARGE SCALE GENOMIC DNA]</scope>
    <source>
        <strain evidence="9 10">4Q3S-7</strain>
    </source>
</reference>
<evidence type="ECO:0000313" key="10">
    <source>
        <dbReference type="Proteomes" id="UP000281708"/>
    </source>
</evidence>
<dbReference type="PANTHER" id="PTHR11054:SF0">
    <property type="entry name" value="6-PHOSPHOGLUCONOLACTONASE"/>
    <property type="match status" value="1"/>
</dbReference>
<evidence type="ECO:0000256" key="5">
    <source>
        <dbReference type="ARBA" id="ARBA00013198"/>
    </source>
</evidence>
<dbReference type="Proteomes" id="UP000281708">
    <property type="component" value="Unassembled WGS sequence"/>
</dbReference>
<dbReference type="Pfam" id="PF01182">
    <property type="entry name" value="Glucosamine_iso"/>
    <property type="match status" value="1"/>
</dbReference>
<comment type="caution">
    <text evidence="9">The sequence shown here is derived from an EMBL/GenBank/DDBJ whole genome shotgun (WGS) entry which is preliminary data.</text>
</comment>